<dbReference type="Pfam" id="PF00106">
    <property type="entry name" value="adh_short"/>
    <property type="match status" value="1"/>
</dbReference>
<proteinExistence type="inferred from homology"/>
<dbReference type="AlphaFoldDB" id="A0A7X6N907"/>
<dbReference type="CDD" id="cd05233">
    <property type="entry name" value="SDR_c"/>
    <property type="match status" value="1"/>
</dbReference>
<dbReference type="InterPro" id="IPR002347">
    <property type="entry name" value="SDR_fam"/>
</dbReference>
<reference evidence="4 10" key="1">
    <citation type="submission" date="2022-02" db="EMBL/GenBank/DDBJ databases">
        <title>Emergence and expansion in Europe of a Vibrio aestuarianus clonal complex pathogenic for oysters.</title>
        <authorList>
            <person name="Mesnil A."/>
            <person name="Travers M.-A."/>
        </authorList>
    </citation>
    <scope>NUCLEOTIDE SEQUENCE</scope>
    <source>
        <strain evidence="4">19_064_11T1</strain>
        <strain evidence="5">19_064_15T1</strain>
        <strain evidence="7 10">U17</strain>
        <strain evidence="6">U29</strain>
    </source>
</reference>
<dbReference type="GO" id="GO:0016491">
    <property type="term" value="F:oxidoreductase activity"/>
    <property type="evidence" value="ECO:0007669"/>
    <property type="project" value="UniProtKB-KW"/>
</dbReference>
<dbReference type="Gene3D" id="3.40.50.720">
    <property type="entry name" value="NAD(P)-binding Rossmann-like Domain"/>
    <property type="match status" value="1"/>
</dbReference>
<protein>
    <submittedName>
        <fullName evidence="4">SDR family oxidoreductase</fullName>
    </submittedName>
    <submittedName>
        <fullName evidence="3">Short-chain dehydrogenase</fullName>
    </submittedName>
</protein>
<dbReference type="InterPro" id="IPR036291">
    <property type="entry name" value="NAD(P)-bd_dom_sf"/>
</dbReference>
<keyword evidence="2" id="KW-0560">Oxidoreductase</keyword>
<keyword evidence="9" id="KW-1185">Reference proteome</keyword>
<dbReference type="Proteomes" id="UP001152658">
    <property type="component" value="Unassembled WGS sequence"/>
</dbReference>
<dbReference type="NCBIfam" id="NF006464">
    <property type="entry name" value="PRK08862.1"/>
    <property type="match status" value="1"/>
</dbReference>
<evidence type="ECO:0000313" key="7">
    <source>
        <dbReference type="EMBL" id="WGK84521.1"/>
    </source>
</evidence>
<organism evidence="4 8">
    <name type="scientific">Vibrio aestuarianus</name>
    <dbReference type="NCBI Taxonomy" id="28171"/>
    <lineage>
        <taxon>Bacteria</taxon>
        <taxon>Pseudomonadati</taxon>
        <taxon>Pseudomonadota</taxon>
        <taxon>Gammaproteobacteria</taxon>
        <taxon>Vibrionales</taxon>
        <taxon>Vibrionaceae</taxon>
        <taxon>Vibrio</taxon>
    </lineage>
</organism>
<evidence type="ECO:0000313" key="3">
    <source>
        <dbReference type="EMBL" id="CAH8220163.1"/>
    </source>
</evidence>
<comment type="similarity">
    <text evidence="1">Belongs to the short-chain dehydrogenases/reductases (SDR) family.</text>
</comment>
<reference evidence="3" key="2">
    <citation type="submission" date="2022-06" db="EMBL/GenBank/DDBJ databases">
        <authorList>
            <person name="Goudenege D."/>
            <person name="Le Roux F."/>
        </authorList>
    </citation>
    <scope>NUCLEOTIDE SEQUENCE</scope>
    <source>
        <strain evidence="3">12-063</strain>
    </source>
</reference>
<gene>
    <name evidence="4" type="ORF">L9W94_02060</name>
    <name evidence="5" type="ORF">L9X51_13435</name>
    <name evidence="6" type="ORF">PYE51_08080</name>
    <name evidence="7" type="ORF">PYE67_08920</name>
    <name evidence="3" type="ORF">VAE063_900472</name>
</gene>
<dbReference type="PANTHER" id="PTHR43639">
    <property type="entry name" value="OXIDOREDUCTASE, SHORT-CHAIN DEHYDROGENASE/REDUCTASE FAMILY (AFU_ORTHOLOGUE AFUA_5G02870)"/>
    <property type="match status" value="1"/>
</dbReference>
<dbReference type="Proteomes" id="UP001140978">
    <property type="component" value="Unassembled WGS sequence"/>
</dbReference>
<name>A0A7X6N907_9VIBR</name>
<evidence type="ECO:0000313" key="10">
    <source>
        <dbReference type="Proteomes" id="UP001241226"/>
    </source>
</evidence>
<dbReference type="EMBL" id="CP118711">
    <property type="protein sequence ID" value="WGK84521.1"/>
    <property type="molecule type" value="Genomic_DNA"/>
</dbReference>
<evidence type="ECO:0000256" key="2">
    <source>
        <dbReference type="ARBA" id="ARBA00023002"/>
    </source>
</evidence>
<dbReference type="Proteomes" id="UP001140979">
    <property type="component" value="Unassembled WGS sequence"/>
</dbReference>
<dbReference type="Proteomes" id="UP001239257">
    <property type="component" value="Chromosome 1"/>
</dbReference>
<accession>A0A7X6N907</accession>
<dbReference type="PANTHER" id="PTHR43639:SF1">
    <property type="entry name" value="SHORT-CHAIN DEHYDROGENASE_REDUCTASE FAMILY PROTEIN"/>
    <property type="match status" value="1"/>
</dbReference>
<dbReference type="Proteomes" id="UP001241226">
    <property type="component" value="Chromosome 1"/>
</dbReference>
<dbReference type="SUPFAM" id="SSF51735">
    <property type="entry name" value="NAD(P)-binding Rossmann-fold domains"/>
    <property type="match status" value="1"/>
</dbReference>
<dbReference type="EMBL" id="CP118709">
    <property type="protein sequence ID" value="WGK80626.1"/>
    <property type="molecule type" value="Genomic_DNA"/>
</dbReference>
<dbReference type="EMBL" id="JAKNAX010000038">
    <property type="protein sequence ID" value="MDE1347430.1"/>
    <property type="molecule type" value="Genomic_DNA"/>
</dbReference>
<dbReference type="RefSeq" id="WP_053311783.1">
    <property type="nucleotide sequence ID" value="NZ_CALYLA010000016.1"/>
</dbReference>
<dbReference type="GeneID" id="79916917"/>
<dbReference type="EMBL" id="CALYLK010000131">
    <property type="protein sequence ID" value="CAH8220163.1"/>
    <property type="molecule type" value="Genomic_DNA"/>
</dbReference>
<sequence>MDIKSAIVLITSASSILGSTLAVHFAHLGAKIILCDQDENGLMETFTRCHAISNDVHYYHTPDYSLDSINQLLDYINDTYQSAPDVLVNNWPNAPLPSLIGEQHAELFIQKLAMMASTLFIFGQVSAERMRQSNKHGVIVNVVSQNEEYDLSGIENANSMVSGFTQSWAKELTPFNIRVGGVVATSNSDLGEQIHWAEMQDELIRNTEYIVANEYFSGRVMSA</sequence>
<evidence type="ECO:0000313" key="6">
    <source>
        <dbReference type="EMBL" id="WGK80626.1"/>
    </source>
</evidence>
<evidence type="ECO:0000313" key="4">
    <source>
        <dbReference type="EMBL" id="MDE1240941.1"/>
    </source>
</evidence>
<evidence type="ECO:0000313" key="5">
    <source>
        <dbReference type="EMBL" id="MDE1347430.1"/>
    </source>
</evidence>
<evidence type="ECO:0000313" key="9">
    <source>
        <dbReference type="Proteomes" id="UP001152658"/>
    </source>
</evidence>
<dbReference type="EMBL" id="JAKNBA010000002">
    <property type="protein sequence ID" value="MDE1240941.1"/>
    <property type="molecule type" value="Genomic_DNA"/>
</dbReference>
<evidence type="ECO:0000256" key="1">
    <source>
        <dbReference type="ARBA" id="ARBA00006484"/>
    </source>
</evidence>
<evidence type="ECO:0000313" key="8">
    <source>
        <dbReference type="Proteomes" id="UP001140979"/>
    </source>
</evidence>